<keyword evidence="3" id="KW-1185">Reference proteome</keyword>
<dbReference type="InterPro" id="IPR011990">
    <property type="entry name" value="TPR-like_helical_dom_sf"/>
</dbReference>
<proteinExistence type="predicted"/>
<comment type="caution">
    <text evidence="2">The sequence shown here is derived from an EMBL/GenBank/DDBJ whole genome shotgun (WGS) entry which is preliminary data.</text>
</comment>
<reference evidence="2" key="1">
    <citation type="submission" date="2023-03" db="EMBL/GenBank/DDBJ databases">
        <title>Massive genome expansion in bonnet fungi (Mycena s.s.) driven by repeated elements and novel gene families across ecological guilds.</title>
        <authorList>
            <consortium name="Lawrence Berkeley National Laboratory"/>
            <person name="Harder C.B."/>
            <person name="Miyauchi S."/>
            <person name="Viragh M."/>
            <person name="Kuo A."/>
            <person name="Thoen E."/>
            <person name="Andreopoulos B."/>
            <person name="Lu D."/>
            <person name="Skrede I."/>
            <person name="Drula E."/>
            <person name="Henrissat B."/>
            <person name="Morin E."/>
            <person name="Kohler A."/>
            <person name="Barry K."/>
            <person name="LaButti K."/>
            <person name="Morin E."/>
            <person name="Salamov A."/>
            <person name="Lipzen A."/>
            <person name="Mereny Z."/>
            <person name="Hegedus B."/>
            <person name="Baldrian P."/>
            <person name="Stursova M."/>
            <person name="Weitz H."/>
            <person name="Taylor A."/>
            <person name="Grigoriev I.V."/>
            <person name="Nagy L.G."/>
            <person name="Martin F."/>
            <person name="Kauserud H."/>
        </authorList>
    </citation>
    <scope>NUCLEOTIDE SEQUENCE</scope>
    <source>
        <strain evidence="2">CBHHK182m</strain>
    </source>
</reference>
<sequence>MSLRARGYLALYNLSAEVRVYWLLIALSRLQDAVNLTPEGHPDRPQYLYRLSGVFIMGYWRLGDLKDLEAALRTAQAAVDLAPEAHSDSAHLVGGLVECLSERYARLGDINDLQAALQNSQKALDLTPEGHSDRAWRLRDLARCMGDRYRRFGDVKDLDSASWKLQEAVTLMPKGHPERAWGLEVLAESFSDRYWRFGNLTDLNVALQIFREVLDLTPRIHSLRARRLERLAKELMARYSKFNERADLEEALQKNQQAIELTPAGDPRKAGRLQDLAGCLIAQYHRFEDPHDLEAVYTHFSNSFKLSTITPRKSWYSSFVWASILATYRPSDCPAAYMAGFSLLPEILWIGHSMDVRHATIHTLDIGAATSTATRTCIEISNLTAAIQILEQGLATTFQQIMQLKTDVEGLPPNLADDFRRLSDELYCGMSTDWRDVANERKDILDNIRKQPGFEYFLLPKPYTVLRHASRGGPVIILNSNISGCDGILLPHPDSDPVHVPLPNVTLDLLQSHKATLKQQLDRCGVRTRSESASTRLFGRRENFESKTTQECFADILAWLWMHVVSPVYQALEAYEISNGRLWWLPTGAFTGLPLHAAPPTDEFLHSYTVTLGSLINSNAKKSQRNSLKVGVVGVTDTGSGRAHYLNGVQQEVDNIISIIGKPHVQCLAGEQATVDAIKQQLQECSWAHLACHGKQNLAEPTKSHLLLYGDSLKLETVLQMPLANAEFVFLAACQTAMGDSQLMNESLHLGGGFIAAGFRSAVGTQWSMDDQDGPLIAEVFYSHLFRDGRKPQASDTAEALHLAVKELKKRNVPYERWIPFIHMGV</sequence>
<dbReference type="Pfam" id="PF12770">
    <property type="entry name" value="CHAT"/>
    <property type="match status" value="1"/>
</dbReference>
<dbReference type="InterPro" id="IPR024983">
    <property type="entry name" value="CHAT_dom"/>
</dbReference>
<evidence type="ECO:0000313" key="3">
    <source>
        <dbReference type="Proteomes" id="UP001215598"/>
    </source>
</evidence>
<gene>
    <name evidence="2" type="ORF">B0H16DRAFT_1344649</name>
</gene>
<dbReference type="Proteomes" id="UP001215598">
    <property type="component" value="Unassembled WGS sequence"/>
</dbReference>
<evidence type="ECO:0000313" key="2">
    <source>
        <dbReference type="EMBL" id="KAJ7709263.1"/>
    </source>
</evidence>
<dbReference type="Gene3D" id="1.25.40.10">
    <property type="entry name" value="Tetratricopeptide repeat domain"/>
    <property type="match status" value="2"/>
</dbReference>
<feature type="domain" description="CHAT" evidence="1">
    <location>
        <begin position="556"/>
        <end position="825"/>
    </location>
</feature>
<organism evidence="2 3">
    <name type="scientific">Mycena metata</name>
    <dbReference type="NCBI Taxonomy" id="1033252"/>
    <lineage>
        <taxon>Eukaryota</taxon>
        <taxon>Fungi</taxon>
        <taxon>Dikarya</taxon>
        <taxon>Basidiomycota</taxon>
        <taxon>Agaricomycotina</taxon>
        <taxon>Agaricomycetes</taxon>
        <taxon>Agaricomycetidae</taxon>
        <taxon>Agaricales</taxon>
        <taxon>Marasmiineae</taxon>
        <taxon>Mycenaceae</taxon>
        <taxon>Mycena</taxon>
    </lineage>
</organism>
<protein>
    <submittedName>
        <fullName evidence="2">CHAT domain-containing protein</fullName>
    </submittedName>
</protein>
<evidence type="ECO:0000259" key="1">
    <source>
        <dbReference type="Pfam" id="PF12770"/>
    </source>
</evidence>
<dbReference type="AlphaFoldDB" id="A0AAD7H063"/>
<name>A0AAD7H063_9AGAR</name>
<accession>A0AAD7H063</accession>
<dbReference type="EMBL" id="JARKIB010000423">
    <property type="protein sequence ID" value="KAJ7709263.1"/>
    <property type="molecule type" value="Genomic_DNA"/>
</dbReference>